<comment type="caution">
    <text evidence="1">The sequence shown here is derived from an EMBL/GenBank/DDBJ whole genome shotgun (WGS) entry which is preliminary data.</text>
</comment>
<protein>
    <submittedName>
        <fullName evidence="1">Uncharacterized protein</fullName>
    </submittedName>
</protein>
<evidence type="ECO:0000313" key="2">
    <source>
        <dbReference type="Proteomes" id="UP000829398"/>
    </source>
</evidence>
<reference evidence="2" key="1">
    <citation type="journal article" date="2023" name="Hortic. Res.">
        <title>A chromosome-level phased genome enabling allele-level studies in sweet orange: a case study on citrus Huanglongbing tolerance.</title>
        <authorList>
            <person name="Wu B."/>
            <person name="Yu Q."/>
            <person name="Deng Z."/>
            <person name="Duan Y."/>
            <person name="Luo F."/>
            <person name="Gmitter F. Jr."/>
        </authorList>
    </citation>
    <scope>NUCLEOTIDE SEQUENCE [LARGE SCALE GENOMIC DNA]</scope>
    <source>
        <strain evidence="2">cv. Valencia</strain>
    </source>
</reference>
<keyword evidence="2" id="KW-1185">Reference proteome</keyword>
<name>A0ACB8HW47_CITSI</name>
<proteinExistence type="predicted"/>
<dbReference type="EMBL" id="CM039178">
    <property type="protein sequence ID" value="KAH9679017.1"/>
    <property type="molecule type" value="Genomic_DNA"/>
</dbReference>
<accession>A0ACB8HW47</accession>
<sequence length="923" mass="105813">MATSKFQVEKFTRENDFHLWRLKMRALLVHQGLEETLGDPRSEKKPSKLSGEEMQDALDKAHSTLILSLGDGVLREVGDQTTAAGLWKKLEDLYTKKSLTKRLCTKKRPYTLQMEEGSSLANHIDNFNRIILDLEDINVKLEDKGKAIILLSSLPPSYEHFVDTLLYGRQSITMADVKDSLSSKEVIRKSECHKEGHFKKDCLERKNKKKDGPKKNRDVVVASEEKDDEGYDSAGVLLVTGTQTNGKWVLDSGCTYHMCPDRNLFSSYRFFNGGEVMMGNNSLCKVVGLGTIRLKMFDGVIRELSEIIRGSMVIMKGAKNNGLYVLQGTTITGDVSVSTRKSSRTSFKTAVHKTKGTLDYIHSDLWGPAQTTSLGGAKYFLSLIDDYSRMVWVYLLKSKNEAFEKFKQWKALVETQTGRAANYSDLKIFGCPSFAHVKQGKLEPRALKCVFLGYPEGVKGYRLWCTDLKPPRCIVSRDVIFNEQEMLKSYMQKLENSDKNTGVLRDQIKLARDRERREIRAPKKYAYADLIIYALTAAHELDYDEPKTYKEAVSGKNTDQWLKAMKEEMDSLYKNDTWTLVKKPDKKKVVGCKWVYKLKQGITGVEPVRFKARLVAKGFTQKEGIDFTEVFSPVVRHASIRIILSLVAVNNMHLEQIDVKTTFLHRELQEYIVMAQPEGFTVKSKADWVCYLKKSLYGLKQSPRQWYLRFDSFMLEQKFQRCNLDCCVYFREDSGMMVYLVLYVDDMFIASVSMSLIENLKQKLKGEFDMKDLGPAKKILGMQLHMDRKAGTLFLSQEEYIRRVIDKFGMGNSKPVQTPLAPHFRLSDQLCQKTEAEISEMINIPYASVVYDKPWKGTLEGCKMDSQNTTGRLRSCKAIRQSCLFIYMRISQARGRHMLTLIQYDFAECRFGAFIQREANTWL</sequence>
<organism evidence="1 2">
    <name type="scientific">Citrus sinensis</name>
    <name type="common">Sweet orange</name>
    <name type="synonym">Citrus aurantium var. sinensis</name>
    <dbReference type="NCBI Taxonomy" id="2711"/>
    <lineage>
        <taxon>Eukaryota</taxon>
        <taxon>Viridiplantae</taxon>
        <taxon>Streptophyta</taxon>
        <taxon>Embryophyta</taxon>
        <taxon>Tracheophyta</taxon>
        <taxon>Spermatophyta</taxon>
        <taxon>Magnoliopsida</taxon>
        <taxon>eudicotyledons</taxon>
        <taxon>Gunneridae</taxon>
        <taxon>Pentapetalae</taxon>
        <taxon>rosids</taxon>
        <taxon>malvids</taxon>
        <taxon>Sapindales</taxon>
        <taxon>Rutaceae</taxon>
        <taxon>Aurantioideae</taxon>
        <taxon>Citrus</taxon>
    </lineage>
</organism>
<evidence type="ECO:0000313" key="1">
    <source>
        <dbReference type="EMBL" id="KAH9679017.1"/>
    </source>
</evidence>
<gene>
    <name evidence="1" type="ORF">KPL71_025937</name>
</gene>
<dbReference type="Proteomes" id="UP000829398">
    <property type="component" value="Chromosome 9"/>
</dbReference>